<feature type="binding site" evidence="11">
    <location>
        <position position="202"/>
    </location>
    <ligand>
        <name>FMN</name>
        <dbReference type="ChEBI" id="CHEBI:58210"/>
    </ligand>
</feature>
<evidence type="ECO:0000256" key="5">
    <source>
        <dbReference type="ARBA" id="ARBA00022723"/>
    </source>
</evidence>
<feature type="binding site" evidence="11">
    <location>
        <begin position="303"/>
        <end position="304"/>
    </location>
    <ligand>
        <name>FMN</name>
        <dbReference type="ChEBI" id="CHEBI:58210"/>
    </ligand>
</feature>
<dbReference type="HAMAP" id="MF_00354">
    <property type="entry name" value="Idi_2"/>
    <property type="match status" value="1"/>
</dbReference>
<dbReference type="InterPro" id="IPR000262">
    <property type="entry name" value="FMN-dep_DH"/>
</dbReference>
<sequence>MSCKCREWEAALLTDRKNQHLQLVLEGKGAAAPGISTGFERFAFEHIALPEISLEDVDIGTHFLGKRMSAPLLVSSMTGGPARAAAINANLAEACEALGIALAVGSQRVAIEGASASGLGLDLRQRAPTIPILANFGAAQLNLGYGPDEARRAVEMIGADALIIHLNPLQEAVQPEGDRDWRGLLMRIEALARVLEVPIAAKEVGSGITGALARRLVDCGVAVIDVAGAGGTSWAAVEAGRARNPSEAAIASAFAGWGQSTSDAILSVREACSDAVIVGSGGIRDGIDVAKAIRLGADIAGQAAGVLAAANTSPEAIVEHFGIVIAQLRIACFCTGSADLSALRRAPIHRVPSALPESLFAR</sequence>
<evidence type="ECO:0000256" key="8">
    <source>
        <dbReference type="ARBA" id="ARBA00023229"/>
    </source>
</evidence>
<comment type="catalytic activity">
    <reaction evidence="11">
        <text>isopentenyl diphosphate = dimethylallyl diphosphate</text>
        <dbReference type="Rhea" id="RHEA:23284"/>
        <dbReference type="ChEBI" id="CHEBI:57623"/>
        <dbReference type="ChEBI" id="CHEBI:128769"/>
        <dbReference type="EC" id="5.3.3.2"/>
    </reaction>
</comment>
<comment type="function">
    <text evidence="11">Involved in the biosynthesis of isoprenoids. Catalyzes the 1,3-allylic rearrangement of the homoallylic substrate isopentenyl (IPP) to its allylic isomer, dimethylallyl diphosphate (DMAPP).</text>
</comment>
<dbReference type="GO" id="GO:0000287">
    <property type="term" value="F:magnesium ion binding"/>
    <property type="evidence" value="ECO:0007669"/>
    <property type="project" value="UniProtKB-UniRule"/>
</dbReference>
<evidence type="ECO:0000256" key="6">
    <source>
        <dbReference type="ARBA" id="ARBA00022842"/>
    </source>
</evidence>
<comment type="caution">
    <text evidence="13">The sequence shown here is derived from an EMBL/GenBank/DDBJ whole genome shotgun (WGS) entry which is preliminary data.</text>
</comment>
<proteinExistence type="inferred from homology"/>
<dbReference type="EC" id="5.3.3.2" evidence="11"/>
<dbReference type="GO" id="GO:0008299">
    <property type="term" value="P:isoprenoid biosynthetic process"/>
    <property type="evidence" value="ECO:0007669"/>
    <property type="project" value="UniProtKB-UniRule"/>
</dbReference>
<dbReference type="AlphaFoldDB" id="A0A433XF89"/>
<feature type="binding site" evidence="11">
    <location>
        <position position="232"/>
    </location>
    <ligand>
        <name>FMN</name>
        <dbReference type="ChEBI" id="CHEBI:58210"/>
    </ligand>
</feature>
<evidence type="ECO:0000256" key="3">
    <source>
        <dbReference type="ARBA" id="ARBA00022630"/>
    </source>
</evidence>
<evidence type="ECO:0000256" key="2">
    <source>
        <dbReference type="ARBA" id="ARBA00022490"/>
    </source>
</evidence>
<dbReference type="RefSeq" id="WP_127187726.1">
    <property type="nucleotide sequence ID" value="NZ_RZNJ01000002.1"/>
</dbReference>
<keyword evidence="5 11" id="KW-0479">Metal-binding</keyword>
<comment type="cofactor">
    <cofactor evidence="11">
        <name>NADPH</name>
        <dbReference type="ChEBI" id="CHEBI:57783"/>
    </cofactor>
</comment>
<feature type="binding site" evidence="11">
    <location>
        <position position="170"/>
    </location>
    <ligand>
        <name>substrate</name>
    </ligand>
</feature>
<dbReference type="GO" id="GO:0070402">
    <property type="term" value="F:NADPH binding"/>
    <property type="evidence" value="ECO:0007669"/>
    <property type="project" value="UniProtKB-UniRule"/>
</dbReference>
<accession>A0A433XF89</accession>
<reference evidence="13 14" key="1">
    <citation type="journal article" date="2016" name="Int. J. Syst. Evol. Microbiol.">
        <title>Arsenicitalea aurantiaca gen. nov., sp. nov., a new member of the family Hyphomicrobiaceae, isolated from high-arsenic sediment.</title>
        <authorList>
            <person name="Mu Y."/>
            <person name="Zhou L."/>
            <person name="Zeng X.C."/>
            <person name="Liu L."/>
            <person name="Pan Y."/>
            <person name="Chen X."/>
            <person name="Wang J."/>
            <person name="Li S."/>
            <person name="Li W.J."/>
            <person name="Wang Y."/>
        </authorList>
    </citation>
    <scope>NUCLEOTIDE SEQUENCE [LARGE SCALE GENOMIC DNA]</scope>
    <source>
        <strain evidence="13 14">42-50</strain>
    </source>
</reference>
<name>A0A433XF89_9HYPH</name>
<comment type="similarity">
    <text evidence="11">Belongs to the IPP isomerase type 2 family.</text>
</comment>
<keyword evidence="3 11" id="KW-0285">Flavoprotein</keyword>
<keyword evidence="4 11" id="KW-0288">FMN</keyword>
<keyword evidence="2 11" id="KW-0963">Cytoplasm</keyword>
<dbReference type="PANTHER" id="PTHR43665:SF1">
    <property type="entry name" value="ISOPENTENYL-DIPHOSPHATE DELTA-ISOMERASE"/>
    <property type="match status" value="1"/>
</dbReference>
<keyword evidence="8 11" id="KW-0414">Isoprene biosynthesis</keyword>
<comment type="cofactor">
    <cofactor evidence="11">
        <name>Mg(2+)</name>
        <dbReference type="ChEBI" id="CHEBI:18420"/>
    </cofactor>
</comment>
<dbReference type="SUPFAM" id="SSF51395">
    <property type="entry name" value="FMN-linked oxidoreductases"/>
    <property type="match status" value="1"/>
</dbReference>
<organism evidence="13 14">
    <name type="scientific">Arsenicitalea aurantiaca</name>
    <dbReference type="NCBI Taxonomy" id="1783274"/>
    <lineage>
        <taxon>Bacteria</taxon>
        <taxon>Pseudomonadati</taxon>
        <taxon>Pseudomonadota</taxon>
        <taxon>Alphaproteobacteria</taxon>
        <taxon>Hyphomicrobiales</taxon>
        <taxon>Devosiaceae</taxon>
        <taxon>Arsenicitalea</taxon>
    </lineage>
</organism>
<dbReference type="GO" id="GO:0005737">
    <property type="term" value="C:cytoplasm"/>
    <property type="evidence" value="ECO:0007669"/>
    <property type="project" value="UniProtKB-SubCell"/>
</dbReference>
<evidence type="ECO:0000256" key="7">
    <source>
        <dbReference type="ARBA" id="ARBA00022857"/>
    </source>
</evidence>
<dbReference type="Proteomes" id="UP000281547">
    <property type="component" value="Unassembled WGS sequence"/>
</dbReference>
<gene>
    <name evidence="11" type="primary">fni</name>
    <name evidence="13" type="ORF">EMQ25_06400</name>
</gene>
<comment type="caution">
    <text evidence="11">Lacks conserved residue(s) required for the propagation of feature annotation.</text>
</comment>
<feature type="binding site" evidence="11">
    <location>
        <begin position="106"/>
        <end position="108"/>
    </location>
    <ligand>
        <name>substrate</name>
    </ligand>
</feature>
<dbReference type="PANTHER" id="PTHR43665">
    <property type="entry name" value="ISOPENTENYL-DIPHOSPHATE DELTA-ISOMERASE"/>
    <property type="match status" value="1"/>
</dbReference>
<feature type="binding site" evidence="11">
    <location>
        <begin position="16"/>
        <end position="17"/>
    </location>
    <ligand>
        <name>substrate</name>
    </ligand>
</feature>
<comment type="cofactor">
    <cofactor evidence="1 11">
        <name>FMN</name>
        <dbReference type="ChEBI" id="CHEBI:58210"/>
    </cofactor>
</comment>
<feature type="binding site" evidence="11">
    <location>
        <position position="75"/>
    </location>
    <ligand>
        <name>FMN</name>
        <dbReference type="ChEBI" id="CHEBI:58210"/>
    </ligand>
</feature>
<feature type="binding site" evidence="11">
    <location>
        <position position="106"/>
    </location>
    <ligand>
        <name>FMN</name>
        <dbReference type="ChEBI" id="CHEBI:58210"/>
    </ligand>
</feature>
<evidence type="ECO:0000256" key="4">
    <source>
        <dbReference type="ARBA" id="ARBA00022643"/>
    </source>
</evidence>
<dbReference type="InterPro" id="IPR011179">
    <property type="entry name" value="IPdP_isomerase"/>
</dbReference>
<keyword evidence="6 11" id="KW-0460">Magnesium</keyword>
<dbReference type="NCBIfam" id="TIGR02151">
    <property type="entry name" value="IPP_isom_2"/>
    <property type="match status" value="1"/>
</dbReference>
<dbReference type="Pfam" id="PF01070">
    <property type="entry name" value="FMN_dh"/>
    <property type="match status" value="1"/>
</dbReference>
<dbReference type="PIRSF" id="PIRSF003314">
    <property type="entry name" value="IPP_isomerase"/>
    <property type="match status" value="1"/>
</dbReference>
<feature type="binding site" evidence="11">
    <location>
        <position position="135"/>
    </location>
    <ligand>
        <name>FMN</name>
        <dbReference type="ChEBI" id="CHEBI:58210"/>
    </ligand>
</feature>
<comment type="subcellular location">
    <subcellularLocation>
        <location evidence="11">Cytoplasm</location>
    </subcellularLocation>
</comment>
<evidence type="ECO:0000256" key="11">
    <source>
        <dbReference type="HAMAP-Rule" id="MF_00354"/>
    </source>
</evidence>
<comment type="subunit">
    <text evidence="10 11">Homooctamer. Dimer of tetramers.</text>
</comment>
<protein>
    <recommendedName>
        <fullName evidence="11">Isopentenyl-diphosphate delta-isomerase</fullName>
        <shortName evidence="11">IPP isomerase</shortName>
        <ecNumber evidence="11">5.3.3.2</ecNumber>
    </recommendedName>
    <alternativeName>
        <fullName evidence="11">Isopentenyl diphosphate:dimethylallyl diphosphate isomerase</fullName>
    </alternativeName>
    <alternativeName>
        <fullName evidence="11">Isopentenyl pyrophosphate isomerase</fullName>
    </alternativeName>
    <alternativeName>
        <fullName evidence="11">Type 2 isopentenyl diphosphate isomerase</fullName>
        <shortName evidence="11">IDI-2</shortName>
    </alternativeName>
</protein>
<evidence type="ECO:0000259" key="12">
    <source>
        <dbReference type="Pfam" id="PF01070"/>
    </source>
</evidence>
<feature type="binding site" evidence="11">
    <location>
        <position position="171"/>
    </location>
    <ligand>
        <name>Mg(2+)</name>
        <dbReference type="ChEBI" id="CHEBI:18420"/>
    </ligand>
</feature>
<dbReference type="InterPro" id="IPR013785">
    <property type="entry name" value="Aldolase_TIM"/>
</dbReference>
<dbReference type="Gene3D" id="3.20.20.70">
    <property type="entry name" value="Aldolase class I"/>
    <property type="match status" value="1"/>
</dbReference>
<evidence type="ECO:0000313" key="13">
    <source>
        <dbReference type="EMBL" id="RUT32769.1"/>
    </source>
</evidence>
<dbReference type="GO" id="GO:0004452">
    <property type="term" value="F:isopentenyl-diphosphate delta-isomerase activity"/>
    <property type="evidence" value="ECO:0007669"/>
    <property type="project" value="UniProtKB-UniRule"/>
</dbReference>
<feature type="binding site" evidence="11">
    <location>
        <begin position="282"/>
        <end position="284"/>
    </location>
    <ligand>
        <name>FMN</name>
        <dbReference type="ChEBI" id="CHEBI:58210"/>
    </ligand>
</feature>
<evidence type="ECO:0000313" key="14">
    <source>
        <dbReference type="Proteomes" id="UP000281547"/>
    </source>
</evidence>
<keyword evidence="9 11" id="KW-0413">Isomerase</keyword>
<keyword evidence="14" id="KW-1185">Reference proteome</keyword>
<feature type="binding site" evidence="11">
    <location>
        <begin position="76"/>
        <end position="78"/>
    </location>
    <ligand>
        <name>FMN</name>
        <dbReference type="ChEBI" id="CHEBI:58210"/>
    </ligand>
</feature>
<evidence type="ECO:0000256" key="1">
    <source>
        <dbReference type="ARBA" id="ARBA00001917"/>
    </source>
</evidence>
<keyword evidence="7 11" id="KW-0521">NADP</keyword>
<feature type="domain" description="FMN-dependent dehydrogenase" evidence="12">
    <location>
        <begin position="187"/>
        <end position="346"/>
    </location>
</feature>
<dbReference type="CDD" id="cd02811">
    <property type="entry name" value="IDI-2_FMN"/>
    <property type="match status" value="1"/>
</dbReference>
<dbReference type="GO" id="GO:0016491">
    <property type="term" value="F:oxidoreductase activity"/>
    <property type="evidence" value="ECO:0007669"/>
    <property type="project" value="InterPro"/>
</dbReference>
<evidence type="ECO:0000256" key="9">
    <source>
        <dbReference type="ARBA" id="ARBA00023235"/>
    </source>
</evidence>
<dbReference type="EMBL" id="RZNJ01000002">
    <property type="protein sequence ID" value="RUT32769.1"/>
    <property type="molecule type" value="Genomic_DNA"/>
</dbReference>
<dbReference type="GO" id="GO:0010181">
    <property type="term" value="F:FMN binding"/>
    <property type="evidence" value="ECO:0007669"/>
    <property type="project" value="UniProtKB-UniRule"/>
</dbReference>
<dbReference type="OrthoDB" id="9795032at2"/>
<evidence type="ECO:0000256" key="10">
    <source>
        <dbReference type="ARBA" id="ARBA00025810"/>
    </source>
</evidence>